<feature type="region of interest" description="Disordered" evidence="5">
    <location>
        <begin position="119"/>
        <end position="139"/>
    </location>
</feature>
<protein>
    <recommendedName>
        <fullName evidence="6">C3H1-type domain-containing protein</fullName>
    </recommendedName>
</protein>
<keyword evidence="2 4" id="KW-0863">Zinc-finger</keyword>
<keyword evidence="1 4" id="KW-0479">Metal-binding</keyword>
<dbReference type="InterPro" id="IPR036855">
    <property type="entry name" value="Znf_CCCH_sf"/>
</dbReference>
<evidence type="ECO:0000256" key="4">
    <source>
        <dbReference type="PROSITE-ProRule" id="PRU00723"/>
    </source>
</evidence>
<dbReference type="EMBL" id="JANVFS010000004">
    <property type="protein sequence ID" value="KAJ4493150.1"/>
    <property type="molecule type" value="Genomic_DNA"/>
</dbReference>
<organism evidence="7 8">
    <name type="scientific">Lentinula lateritia</name>
    <dbReference type="NCBI Taxonomy" id="40482"/>
    <lineage>
        <taxon>Eukaryota</taxon>
        <taxon>Fungi</taxon>
        <taxon>Dikarya</taxon>
        <taxon>Basidiomycota</taxon>
        <taxon>Agaricomycotina</taxon>
        <taxon>Agaricomycetes</taxon>
        <taxon>Agaricomycetidae</taxon>
        <taxon>Agaricales</taxon>
        <taxon>Marasmiineae</taxon>
        <taxon>Omphalotaceae</taxon>
        <taxon>Lentinula</taxon>
    </lineage>
</organism>
<evidence type="ECO:0000313" key="7">
    <source>
        <dbReference type="EMBL" id="KAJ4493150.1"/>
    </source>
</evidence>
<evidence type="ECO:0000256" key="3">
    <source>
        <dbReference type="ARBA" id="ARBA00022833"/>
    </source>
</evidence>
<reference evidence="7" key="2">
    <citation type="journal article" date="2023" name="Proc. Natl. Acad. Sci. U.S.A.">
        <title>A global phylogenomic analysis of the shiitake genus Lentinula.</title>
        <authorList>
            <person name="Sierra-Patev S."/>
            <person name="Min B."/>
            <person name="Naranjo-Ortiz M."/>
            <person name="Looney B."/>
            <person name="Konkel Z."/>
            <person name="Slot J.C."/>
            <person name="Sakamoto Y."/>
            <person name="Steenwyk J.L."/>
            <person name="Rokas A."/>
            <person name="Carro J."/>
            <person name="Camarero S."/>
            <person name="Ferreira P."/>
            <person name="Molpeceres G."/>
            <person name="Ruiz-Duenas F.J."/>
            <person name="Serrano A."/>
            <person name="Henrissat B."/>
            <person name="Drula E."/>
            <person name="Hughes K.W."/>
            <person name="Mata J.L."/>
            <person name="Ishikawa N.K."/>
            <person name="Vargas-Isla R."/>
            <person name="Ushijima S."/>
            <person name="Smith C.A."/>
            <person name="Donoghue J."/>
            <person name="Ahrendt S."/>
            <person name="Andreopoulos W."/>
            <person name="He G."/>
            <person name="LaButti K."/>
            <person name="Lipzen A."/>
            <person name="Ng V."/>
            <person name="Riley R."/>
            <person name="Sandor L."/>
            <person name="Barry K."/>
            <person name="Martinez A.T."/>
            <person name="Xiao Y."/>
            <person name="Gibbons J.G."/>
            <person name="Terashima K."/>
            <person name="Grigoriev I.V."/>
            <person name="Hibbett D."/>
        </authorList>
    </citation>
    <scope>NUCLEOTIDE SEQUENCE</scope>
    <source>
        <strain evidence="7">Sp2 HRB7682 ss15</strain>
    </source>
</reference>
<dbReference type="Gene3D" id="4.10.1000.10">
    <property type="entry name" value="Zinc finger, CCCH-type"/>
    <property type="match status" value="1"/>
</dbReference>
<reference evidence="7" key="1">
    <citation type="submission" date="2022-08" db="EMBL/GenBank/DDBJ databases">
        <authorList>
            <consortium name="DOE Joint Genome Institute"/>
            <person name="Min B."/>
            <person name="Riley R."/>
            <person name="Sierra-Patev S."/>
            <person name="Naranjo-Ortiz M."/>
            <person name="Looney B."/>
            <person name="Konkel Z."/>
            <person name="Slot J.C."/>
            <person name="Sakamoto Y."/>
            <person name="Steenwyk J.L."/>
            <person name="Rokas A."/>
            <person name="Carro J."/>
            <person name="Camarero S."/>
            <person name="Ferreira P."/>
            <person name="Molpeceres G."/>
            <person name="Ruiz-Duenas F.J."/>
            <person name="Serrano A."/>
            <person name="Henrissat B."/>
            <person name="Drula E."/>
            <person name="Hughes K.W."/>
            <person name="Mata J.L."/>
            <person name="Ishikawa N.K."/>
            <person name="Vargas-Isla R."/>
            <person name="Ushijima S."/>
            <person name="Smith C.A."/>
            <person name="Ahrendt S."/>
            <person name="Andreopoulos W."/>
            <person name="He G."/>
            <person name="Labutti K."/>
            <person name="Lipzen A."/>
            <person name="Ng V."/>
            <person name="Sandor L."/>
            <person name="Barry K."/>
            <person name="Martinez A.T."/>
            <person name="Xiao Y."/>
            <person name="Gibbons J.G."/>
            <person name="Terashima K."/>
            <person name="Hibbett D.S."/>
            <person name="Grigoriev I.V."/>
        </authorList>
    </citation>
    <scope>NUCLEOTIDE SEQUENCE</scope>
    <source>
        <strain evidence="7">Sp2 HRB7682 ss15</strain>
    </source>
</reference>
<dbReference type="AlphaFoldDB" id="A0A9W9AZU2"/>
<keyword evidence="3 4" id="KW-0862">Zinc</keyword>
<sequence>MEVQAHSAGSGLSYGSLSEEDACKIVIPTRAQIPDVCRYFARGFCKRGKRCSRIHHLDPLLAGNEKIPSSIVKCGVPKVVLTQAKINEACSLYIEGRCQLDRHCLRIHLIPPLHEMDVASDLPESGPGQSFDNNSNSSPLPSCNMSLQPLTPAGRMGLEEWGYETDAGVWLVTEGNTTPVLRLAKERDIYIYAFNPLTSSIAAYQGPNLPQSE</sequence>
<evidence type="ECO:0000313" key="8">
    <source>
        <dbReference type="Proteomes" id="UP001150238"/>
    </source>
</evidence>
<evidence type="ECO:0000256" key="5">
    <source>
        <dbReference type="SAM" id="MobiDB-lite"/>
    </source>
</evidence>
<accession>A0A9W9AZU2</accession>
<evidence type="ECO:0000256" key="1">
    <source>
        <dbReference type="ARBA" id="ARBA00022723"/>
    </source>
</evidence>
<name>A0A9W9AZU2_9AGAR</name>
<feature type="zinc finger region" description="C3H1-type" evidence="4">
    <location>
        <begin position="36"/>
        <end position="58"/>
    </location>
</feature>
<dbReference type="PROSITE" id="PS50103">
    <property type="entry name" value="ZF_C3H1"/>
    <property type="match status" value="1"/>
</dbReference>
<dbReference type="Proteomes" id="UP001150238">
    <property type="component" value="Unassembled WGS sequence"/>
</dbReference>
<dbReference type="Pfam" id="PF00642">
    <property type="entry name" value="zf-CCCH"/>
    <property type="match status" value="1"/>
</dbReference>
<gene>
    <name evidence="7" type="ORF">C8J55DRAFT_485844</name>
</gene>
<dbReference type="GO" id="GO:0008270">
    <property type="term" value="F:zinc ion binding"/>
    <property type="evidence" value="ECO:0007669"/>
    <property type="project" value="UniProtKB-KW"/>
</dbReference>
<evidence type="ECO:0000256" key="2">
    <source>
        <dbReference type="ARBA" id="ARBA00022771"/>
    </source>
</evidence>
<dbReference type="InterPro" id="IPR000571">
    <property type="entry name" value="Znf_CCCH"/>
</dbReference>
<comment type="caution">
    <text evidence="7">The sequence shown here is derived from an EMBL/GenBank/DDBJ whole genome shotgun (WGS) entry which is preliminary data.</text>
</comment>
<evidence type="ECO:0000259" key="6">
    <source>
        <dbReference type="PROSITE" id="PS50103"/>
    </source>
</evidence>
<feature type="domain" description="C3H1-type" evidence="6">
    <location>
        <begin position="36"/>
        <end position="58"/>
    </location>
</feature>
<proteinExistence type="predicted"/>
<dbReference type="SUPFAM" id="SSF90229">
    <property type="entry name" value="CCCH zinc finger"/>
    <property type="match status" value="1"/>
</dbReference>
<dbReference type="SMART" id="SM00356">
    <property type="entry name" value="ZnF_C3H1"/>
    <property type="match status" value="2"/>
</dbReference>